<dbReference type="InterPro" id="IPR018389">
    <property type="entry name" value="DctP_fam"/>
</dbReference>
<accession>A0ABT2WD18</accession>
<gene>
    <name evidence="2" type="ORF">OEV82_02910</name>
</gene>
<dbReference type="Gene3D" id="3.40.190.170">
    <property type="entry name" value="Bacterial extracellular solute-binding protein, family 7"/>
    <property type="match status" value="1"/>
</dbReference>
<sequence length="349" mass="39741">MRRFWRKGLIVFVIIFLTVILTSCHAVTSSTKGESKNLVISHFLPGNHPVQQQIFKEFGDKLNEHSEGRITYDIYPSNALGASGSQYDMAVTGEADIALSVHGYTNGRFPLVTVLELPFLTESAEHGSKIISKLYEEFPELQEEHRDTIPLWLFTADPAQIVSKEKRIEYPEDLEGLRVRSPSPLANDILEQLGAVPISMPMGDVYESLERGVIDVAMIPLEALYAYNLYEVSNYITVGHFSSTPFYSVMNKKTYDSLPDSEREFLDKLRGMEYAVKSGKAWDISGEKGRQLAEEHGAEFIEIEGELLVEWQEALEPLYNRWIDDMEEKGYPGQKILDRAFELKEEMRE</sequence>
<dbReference type="PANTHER" id="PTHR33376:SF15">
    <property type="entry name" value="BLL6794 PROTEIN"/>
    <property type="match status" value="1"/>
</dbReference>
<comment type="caution">
    <text evidence="2">The sequence shown here is derived from an EMBL/GenBank/DDBJ whole genome shotgun (WGS) entry which is preliminary data.</text>
</comment>
<dbReference type="Pfam" id="PF03480">
    <property type="entry name" value="DctP"/>
    <property type="match status" value="1"/>
</dbReference>
<dbReference type="RefSeq" id="WP_173658420.1">
    <property type="nucleotide sequence ID" value="NZ_JAOUSE010000004.1"/>
</dbReference>
<protein>
    <submittedName>
        <fullName evidence="2">TRAP transporter substrate-binding protein</fullName>
    </submittedName>
</protein>
<evidence type="ECO:0000313" key="3">
    <source>
        <dbReference type="Proteomes" id="UP001208656"/>
    </source>
</evidence>
<dbReference type="NCBIfam" id="NF037995">
    <property type="entry name" value="TRAP_S1"/>
    <property type="match status" value="1"/>
</dbReference>
<dbReference type="PROSITE" id="PS51257">
    <property type="entry name" value="PROKAR_LIPOPROTEIN"/>
    <property type="match status" value="1"/>
</dbReference>
<keyword evidence="1" id="KW-0732">Signal</keyword>
<proteinExistence type="predicted"/>
<dbReference type="EMBL" id="JAOUSE010000004">
    <property type="protein sequence ID" value="MCU9593405.1"/>
    <property type="molecule type" value="Genomic_DNA"/>
</dbReference>
<dbReference type="InterPro" id="IPR038404">
    <property type="entry name" value="TRAP_DctP_sf"/>
</dbReference>
<evidence type="ECO:0000256" key="1">
    <source>
        <dbReference type="ARBA" id="ARBA00022729"/>
    </source>
</evidence>
<name>A0ABT2WD18_9BACI</name>
<reference evidence="2 3" key="1">
    <citation type="submission" date="2022-10" db="EMBL/GenBank/DDBJ databases">
        <title>Description of Fervidibacillus gen. nov. in the family Fervidibacillaceae fam. nov. with two species, Fervidibacillus albus sp. nov., and Fervidibacillus halotolerans sp. nov., isolated from tidal flat sediments.</title>
        <authorList>
            <person name="Kwon K.K."/>
            <person name="Yang S.-H."/>
        </authorList>
    </citation>
    <scope>NUCLEOTIDE SEQUENCE [LARGE SCALE GENOMIC DNA]</scope>
    <source>
        <strain evidence="2 3">DSM 23332</strain>
    </source>
</reference>
<organism evidence="2 3">
    <name type="scientific">Pallidibacillus thermolactis</name>
    <dbReference type="NCBI Taxonomy" id="251051"/>
    <lineage>
        <taxon>Bacteria</taxon>
        <taxon>Bacillati</taxon>
        <taxon>Bacillota</taxon>
        <taxon>Bacilli</taxon>
        <taxon>Bacillales</taxon>
        <taxon>Bacillaceae</taxon>
        <taxon>Pallidibacillus</taxon>
    </lineage>
</organism>
<evidence type="ECO:0000313" key="2">
    <source>
        <dbReference type="EMBL" id="MCU9593405.1"/>
    </source>
</evidence>
<dbReference type="Proteomes" id="UP001208656">
    <property type="component" value="Unassembled WGS sequence"/>
</dbReference>
<dbReference type="PANTHER" id="PTHR33376">
    <property type="match status" value="1"/>
</dbReference>
<keyword evidence="3" id="KW-1185">Reference proteome</keyword>
<dbReference type="CDD" id="cd13665">
    <property type="entry name" value="PBP2_TRAP_Dctp3_4"/>
    <property type="match status" value="1"/>
</dbReference>